<dbReference type="EMBL" id="RHHR01000009">
    <property type="protein sequence ID" value="RNB75928.1"/>
    <property type="molecule type" value="Genomic_DNA"/>
</dbReference>
<organism evidence="2 3">
    <name type="scientific">Brevibacillus invocatus</name>
    <dbReference type="NCBI Taxonomy" id="173959"/>
    <lineage>
        <taxon>Bacteria</taxon>
        <taxon>Bacillati</taxon>
        <taxon>Bacillota</taxon>
        <taxon>Bacilli</taxon>
        <taxon>Bacillales</taxon>
        <taxon>Paenibacillaceae</taxon>
        <taxon>Brevibacillus</taxon>
    </lineage>
</organism>
<dbReference type="RefSeq" id="WP_122908084.1">
    <property type="nucleotide sequence ID" value="NZ_CBCSBE010000004.1"/>
</dbReference>
<keyword evidence="1" id="KW-0472">Membrane</keyword>
<name>A0A3M8CK16_9BACL</name>
<feature type="transmembrane region" description="Helical" evidence="1">
    <location>
        <begin position="83"/>
        <end position="102"/>
    </location>
</feature>
<dbReference type="Proteomes" id="UP000282028">
    <property type="component" value="Unassembled WGS sequence"/>
</dbReference>
<keyword evidence="1" id="KW-0812">Transmembrane</keyword>
<gene>
    <name evidence="2" type="ORF">EDM52_05830</name>
</gene>
<evidence type="ECO:0000313" key="3">
    <source>
        <dbReference type="Proteomes" id="UP000282028"/>
    </source>
</evidence>
<evidence type="ECO:0000256" key="1">
    <source>
        <dbReference type="SAM" id="Phobius"/>
    </source>
</evidence>
<evidence type="ECO:0000313" key="2">
    <source>
        <dbReference type="EMBL" id="RNB75928.1"/>
    </source>
</evidence>
<dbReference type="AlphaFoldDB" id="A0A3M8CK16"/>
<accession>A0A3M8CK16</accession>
<reference evidence="2 3" key="1">
    <citation type="submission" date="2018-10" db="EMBL/GenBank/DDBJ databases">
        <title>Phylogenomics of Brevibacillus.</title>
        <authorList>
            <person name="Dunlap C."/>
        </authorList>
    </citation>
    <scope>NUCLEOTIDE SEQUENCE [LARGE SCALE GENOMIC DNA]</scope>
    <source>
        <strain evidence="2 3">JCM 12215</strain>
    </source>
</reference>
<sequence>MKKRIGVQFRKTHKTAHVFERLKACRHCHTYHVLWETECSVCGREYQPVREISAKVTRRYVQTRFLLLALFVCLAILSADTLLQIGVAIGGGIVLSALFFVLQKKYGIYEKNRDFLRYLTQETENIKKSLLKQQEEIGADVKAERFKDAYEKIREVSHFLHSDTIKIRKIMYLNHFILRKDMELELDSLIPSTYDKDFVEYLREVIKVKPELVKRSVLTYVSRYKSRILLHENGEQLIGQVAGAALRMSAYAEEFQDLIIEFIDYLPRERLLRLARMVSNHRQPGWERLEEATKRRIETHYSFDPDFNSVL</sequence>
<dbReference type="OrthoDB" id="2925556at2"/>
<protein>
    <submittedName>
        <fullName evidence="2">Uncharacterized protein</fullName>
    </submittedName>
</protein>
<comment type="caution">
    <text evidence="2">The sequence shown here is derived from an EMBL/GenBank/DDBJ whole genome shotgun (WGS) entry which is preliminary data.</text>
</comment>
<proteinExistence type="predicted"/>
<keyword evidence="1" id="KW-1133">Transmembrane helix</keyword>
<feature type="transmembrane region" description="Helical" evidence="1">
    <location>
        <begin position="60"/>
        <end position="77"/>
    </location>
</feature>
<keyword evidence="3" id="KW-1185">Reference proteome</keyword>